<evidence type="ECO:0000256" key="3">
    <source>
        <dbReference type="ARBA" id="ARBA00022729"/>
    </source>
</evidence>
<keyword evidence="3" id="KW-0732">Signal</keyword>
<evidence type="ECO:0000313" key="8">
    <source>
        <dbReference type="Proteomes" id="UP000807159"/>
    </source>
</evidence>
<accession>A0A8T2XEK5</accession>
<dbReference type="GO" id="GO:0016020">
    <property type="term" value="C:membrane"/>
    <property type="evidence" value="ECO:0007669"/>
    <property type="project" value="UniProtKB-SubCell"/>
</dbReference>
<proteinExistence type="predicted"/>
<keyword evidence="8" id="KW-1185">Reference proteome</keyword>
<feature type="domain" description="Malectin-like" evidence="6">
    <location>
        <begin position="83"/>
        <end position="178"/>
    </location>
</feature>
<evidence type="ECO:0000256" key="1">
    <source>
        <dbReference type="ARBA" id="ARBA00004167"/>
    </source>
</evidence>
<evidence type="ECO:0000256" key="5">
    <source>
        <dbReference type="ARBA" id="ARBA00023136"/>
    </source>
</evidence>
<evidence type="ECO:0000313" key="7">
    <source>
        <dbReference type="EMBL" id="KAH8491979.1"/>
    </source>
</evidence>
<comment type="caution">
    <text evidence="7">The sequence shown here is derived from an EMBL/GenBank/DDBJ whole genome shotgun (WGS) entry which is preliminary data.</text>
</comment>
<comment type="subcellular location">
    <subcellularLocation>
        <location evidence="1">Membrane</location>
        <topology evidence="1">Single-pass membrane protein</topology>
    </subcellularLocation>
</comment>
<dbReference type="PANTHER" id="PTHR45631">
    <property type="entry name" value="OS07G0107800 PROTEIN-RELATED"/>
    <property type="match status" value="1"/>
</dbReference>
<evidence type="ECO:0000259" key="6">
    <source>
        <dbReference type="Pfam" id="PF12819"/>
    </source>
</evidence>
<keyword evidence="2" id="KW-0812">Transmembrane</keyword>
<dbReference type="PANTHER" id="PTHR45631:SF44">
    <property type="entry name" value="CARBOHYDRATE-BINDING PROTEIN OF THE ER PROTEIN"/>
    <property type="match status" value="1"/>
</dbReference>
<evidence type="ECO:0000256" key="2">
    <source>
        <dbReference type="ARBA" id="ARBA00022692"/>
    </source>
</evidence>
<keyword evidence="4" id="KW-1133">Transmembrane helix</keyword>
<reference evidence="7" key="1">
    <citation type="journal article" date="2021" name="J. Hered.">
        <title>Genome Assembly of Salicaceae Populus deltoides (Eastern Cottonwood) I-69 Based on Nanopore Sequencing and Hi-C Technologies.</title>
        <authorList>
            <person name="Bai S."/>
            <person name="Wu H."/>
            <person name="Zhang J."/>
            <person name="Pan Z."/>
            <person name="Zhao W."/>
            <person name="Li Z."/>
            <person name="Tong C."/>
        </authorList>
    </citation>
    <scope>NUCLEOTIDE SEQUENCE</scope>
    <source>
        <tissue evidence="7">Leaf</tissue>
    </source>
</reference>
<name>A0A8T2XEK5_POPDE</name>
<dbReference type="AlphaFoldDB" id="A0A8T2XEK5"/>
<dbReference type="InterPro" id="IPR024788">
    <property type="entry name" value="Malectin-like_Carb-bd_dom"/>
</dbReference>
<evidence type="ECO:0000256" key="4">
    <source>
        <dbReference type="ARBA" id="ARBA00022989"/>
    </source>
</evidence>
<dbReference type="EMBL" id="JACEGQ020000012">
    <property type="protein sequence ID" value="KAH8491979.1"/>
    <property type="molecule type" value="Genomic_DNA"/>
</dbReference>
<keyword evidence="5" id="KW-0472">Membrane</keyword>
<organism evidence="7 8">
    <name type="scientific">Populus deltoides</name>
    <name type="common">Eastern poplar</name>
    <name type="synonym">Eastern cottonwood</name>
    <dbReference type="NCBI Taxonomy" id="3696"/>
    <lineage>
        <taxon>Eukaryota</taxon>
        <taxon>Viridiplantae</taxon>
        <taxon>Streptophyta</taxon>
        <taxon>Embryophyta</taxon>
        <taxon>Tracheophyta</taxon>
        <taxon>Spermatophyta</taxon>
        <taxon>Magnoliopsida</taxon>
        <taxon>eudicotyledons</taxon>
        <taxon>Gunneridae</taxon>
        <taxon>Pentapetalae</taxon>
        <taxon>rosids</taxon>
        <taxon>fabids</taxon>
        <taxon>Malpighiales</taxon>
        <taxon>Salicaceae</taxon>
        <taxon>Saliceae</taxon>
        <taxon>Populus</taxon>
    </lineage>
</organism>
<dbReference type="Proteomes" id="UP000807159">
    <property type="component" value="Chromosome 12"/>
</dbReference>
<gene>
    <name evidence="7" type="ORF">H0E87_021539</name>
</gene>
<protein>
    <recommendedName>
        <fullName evidence="6">Malectin-like domain-containing protein</fullName>
    </recommendedName>
</protein>
<dbReference type="Pfam" id="PF12819">
    <property type="entry name" value="Malectin_like"/>
    <property type="match status" value="1"/>
</dbReference>
<sequence>MEKTRHKQRLVDAHLVLLMLSFSALFLSKSSLSHATFISIDFGSSDSEPYTDENSITWTEDDANIQSGESQFLKYSTMPYVRDEQSQVFDLQFDGNYWATVNTTHLYDIVPYGAIYTVKANNNSICLAQTMPNQVPFISALELRSLLPGMYSQAAPNYAMFLNLRVAYGANDTISIRYACICTCFEF</sequence>